<keyword evidence="2" id="KW-1185">Reference proteome</keyword>
<organism evidence="1 2">
    <name type="scientific">Aspergillus bertholletiae</name>
    <dbReference type="NCBI Taxonomy" id="1226010"/>
    <lineage>
        <taxon>Eukaryota</taxon>
        <taxon>Fungi</taxon>
        <taxon>Dikarya</taxon>
        <taxon>Ascomycota</taxon>
        <taxon>Pezizomycotina</taxon>
        <taxon>Eurotiomycetes</taxon>
        <taxon>Eurotiomycetidae</taxon>
        <taxon>Eurotiales</taxon>
        <taxon>Aspergillaceae</taxon>
        <taxon>Aspergillus</taxon>
        <taxon>Aspergillus subgen. Circumdati</taxon>
    </lineage>
</organism>
<dbReference type="OrthoDB" id="2156052at2759"/>
<protein>
    <recommendedName>
        <fullName evidence="3">Protein kinase domain-containing protein</fullName>
    </recommendedName>
</protein>
<reference evidence="1 2" key="1">
    <citation type="submission" date="2019-04" db="EMBL/GenBank/DDBJ databases">
        <title>Friends and foes A comparative genomics studyof 23 Aspergillus species from section Flavi.</title>
        <authorList>
            <consortium name="DOE Joint Genome Institute"/>
            <person name="Kjaerbolling I."/>
            <person name="Vesth T."/>
            <person name="Frisvad J.C."/>
            <person name="Nybo J.L."/>
            <person name="Theobald S."/>
            <person name="Kildgaard S."/>
            <person name="Isbrandt T."/>
            <person name="Kuo A."/>
            <person name="Sato A."/>
            <person name="Lyhne E.K."/>
            <person name="Kogle M.E."/>
            <person name="Wiebenga A."/>
            <person name="Kun R.S."/>
            <person name="Lubbers R.J."/>
            <person name="Makela M.R."/>
            <person name="Barry K."/>
            <person name="Chovatia M."/>
            <person name="Clum A."/>
            <person name="Daum C."/>
            <person name="Haridas S."/>
            <person name="He G."/>
            <person name="LaButti K."/>
            <person name="Lipzen A."/>
            <person name="Mondo S."/>
            <person name="Riley R."/>
            <person name="Salamov A."/>
            <person name="Simmons B.A."/>
            <person name="Magnuson J.K."/>
            <person name="Henrissat B."/>
            <person name="Mortensen U.H."/>
            <person name="Larsen T.O."/>
            <person name="Devries R.P."/>
            <person name="Grigoriev I.V."/>
            <person name="Machida M."/>
            <person name="Baker S.E."/>
            <person name="Andersen M.R."/>
        </authorList>
    </citation>
    <scope>NUCLEOTIDE SEQUENCE [LARGE SCALE GENOMIC DNA]</scope>
    <source>
        <strain evidence="1 2">IBT 29228</strain>
    </source>
</reference>
<evidence type="ECO:0000313" key="1">
    <source>
        <dbReference type="EMBL" id="KAE8379847.1"/>
    </source>
</evidence>
<dbReference type="EMBL" id="ML736189">
    <property type="protein sequence ID" value="KAE8379847.1"/>
    <property type="molecule type" value="Genomic_DNA"/>
</dbReference>
<name>A0A5N7BE07_9EURO</name>
<proteinExistence type="predicted"/>
<sequence length="616" mass="70743">MDDNGSPDSKALYYKIQAELRELKKQAEERDKKNYQPTNLERFVRACYNVTPTAKFCPTRLRLWSDWSAKQQEIYSIVRTYLQPTEREPDRLFSSLGELHLLSRGFSGRPLQSDMDLHVYERFAVNYRVLFIIQELRNIPDAQERFRLGDGIMFKDHANILDEPEDGDAEVRQQSCIYRVNDATNALLTIVQYKLPHKLSVENLRKGLQPMDFCTEVVNRDEIPIDHNGKLIYNAEQLTGSALAQIYHTMIQEGLEYSYITNGLALVFLHIQYHDPSTLYYYLCEPNMEIDQDDAEIFQAPLTAISRVLCFCLMSFQSQARGQAWRNAARSQLHMWQTSFDHTYSQIPIEELREAPPDSEYAGSESAGSRYRLYLPLQCTAEQASHASSLPSGNLTGSIPHSGKYQPRTARFCTQRCLLGLQQREELDVFCPNFHLHGQGQEGDRHCIDGKQLILTTNCTAFGDCGFYGAVFKITCGAYGYTVVGKGTMSQRWKDRAQGVAVPVFLGAIDLKMTFFRHGAGEIRHMLLMAWGGNGISKGGRLNLYDQISRSKREVRELGVMHEDLRLESMLWNDEVGRVMIIDFHRSHIDRRLMRKRKHDVGRSKRSLLVYLEALD</sequence>
<evidence type="ECO:0000313" key="2">
    <source>
        <dbReference type="Proteomes" id="UP000326198"/>
    </source>
</evidence>
<evidence type="ECO:0008006" key="3">
    <source>
        <dbReference type="Google" id="ProtNLM"/>
    </source>
</evidence>
<gene>
    <name evidence="1" type="ORF">BDV26DRAFT_280049</name>
</gene>
<accession>A0A5N7BE07</accession>
<dbReference type="Proteomes" id="UP000326198">
    <property type="component" value="Unassembled WGS sequence"/>
</dbReference>
<dbReference type="AlphaFoldDB" id="A0A5N7BE07"/>